<reference evidence="8 9" key="1">
    <citation type="submission" date="2024-03" db="EMBL/GenBank/DDBJ databases">
        <title>Draft genome sequence of Pseudonocardia sp. DW16-2.</title>
        <authorList>
            <person name="Duangmal K."/>
        </authorList>
    </citation>
    <scope>NUCLEOTIDE SEQUENCE [LARGE SCALE GENOMIC DNA]</scope>
    <source>
        <strain evidence="8 9">DW16-2</strain>
    </source>
</reference>
<dbReference type="InterPro" id="IPR029061">
    <property type="entry name" value="THDP-binding"/>
</dbReference>
<keyword evidence="5 6" id="KW-0464">Manganese</keyword>
<dbReference type="PANTHER" id="PTHR42916">
    <property type="entry name" value="2-SUCCINYL-5-ENOLPYRUVYL-6-HYDROXY-3-CYCLOHEXENE-1-CARBOXYLATE SYNTHASE"/>
    <property type="match status" value="1"/>
</dbReference>
<proteinExistence type="inferred from homology"/>
<evidence type="ECO:0000256" key="1">
    <source>
        <dbReference type="ARBA" id="ARBA00022679"/>
    </source>
</evidence>
<keyword evidence="2 6" id="KW-0479">Metal-binding</keyword>
<protein>
    <recommendedName>
        <fullName evidence="6">2-succinyl-5-enolpyruvyl-6-hydroxy-3-cyclohexene-1-carboxylate synthase</fullName>
        <shortName evidence="6">SEPHCHC synthase</shortName>
        <ecNumber evidence="6">2.2.1.9</ecNumber>
    </recommendedName>
    <alternativeName>
        <fullName evidence="6">Menaquinone biosynthesis protein MenD</fullName>
    </alternativeName>
</protein>
<comment type="function">
    <text evidence="6">Catalyzes the thiamine diphosphate-dependent decarboxylation of 2-oxoglutarate and the subsequent addition of the resulting succinic semialdehyde-thiamine pyrophosphate anion to isochorismate to yield 2-succinyl-5-enolpyruvyl-6-hydroxy-3-cyclohexene-1-carboxylate (SEPHCHC).</text>
</comment>
<keyword evidence="3 6" id="KW-0460">Magnesium</keyword>
<dbReference type="Gene3D" id="3.40.50.970">
    <property type="match status" value="2"/>
</dbReference>
<comment type="caution">
    <text evidence="8">The sequence shown here is derived from an EMBL/GenBank/DDBJ whole genome shotgun (WGS) entry which is preliminary data.</text>
</comment>
<comment type="cofactor">
    <cofactor evidence="6">
        <name>thiamine diphosphate</name>
        <dbReference type="ChEBI" id="CHEBI:58937"/>
    </cofactor>
    <text evidence="6">Binds 1 thiamine pyrophosphate per subunit.</text>
</comment>
<comment type="cofactor">
    <cofactor evidence="6">
        <name>Mg(2+)</name>
        <dbReference type="ChEBI" id="CHEBI:18420"/>
    </cofactor>
    <cofactor evidence="6">
        <name>Mn(2+)</name>
        <dbReference type="ChEBI" id="CHEBI:29035"/>
    </cofactor>
</comment>
<evidence type="ECO:0000313" key="8">
    <source>
        <dbReference type="EMBL" id="MEJ8280619.1"/>
    </source>
</evidence>
<dbReference type="RefSeq" id="WP_340291949.1">
    <property type="nucleotide sequence ID" value="NZ_JBBJUP010000013.1"/>
</dbReference>
<keyword evidence="9" id="KW-1185">Reference proteome</keyword>
<dbReference type="HAMAP" id="MF_01659">
    <property type="entry name" value="MenD"/>
    <property type="match status" value="1"/>
</dbReference>
<comment type="pathway">
    <text evidence="6">Quinol/quinone metabolism; 1,4-dihydroxy-2-naphthoate biosynthesis; 1,4-dihydroxy-2-naphthoate from chorismate: step 2/7.</text>
</comment>
<comment type="pathway">
    <text evidence="6">Quinol/quinone metabolism; menaquinone biosynthesis.</text>
</comment>
<dbReference type="Gene3D" id="3.40.50.1220">
    <property type="entry name" value="TPP-binding domain"/>
    <property type="match status" value="1"/>
</dbReference>
<evidence type="ECO:0000256" key="4">
    <source>
        <dbReference type="ARBA" id="ARBA00023052"/>
    </source>
</evidence>
<dbReference type="InterPro" id="IPR012001">
    <property type="entry name" value="Thiamin_PyroP_enz_TPP-bd_dom"/>
</dbReference>
<dbReference type="Proteomes" id="UP001364211">
    <property type="component" value="Unassembled WGS sequence"/>
</dbReference>
<evidence type="ECO:0000256" key="3">
    <source>
        <dbReference type="ARBA" id="ARBA00022842"/>
    </source>
</evidence>
<evidence type="ECO:0000256" key="5">
    <source>
        <dbReference type="ARBA" id="ARBA00023211"/>
    </source>
</evidence>
<keyword evidence="6" id="KW-0474">Menaquinone biosynthesis</keyword>
<dbReference type="EMBL" id="JBBJUP010000013">
    <property type="protein sequence ID" value="MEJ8280619.1"/>
    <property type="molecule type" value="Genomic_DNA"/>
</dbReference>
<keyword evidence="4 6" id="KW-0786">Thiamine pyrophosphate</keyword>
<comment type="similarity">
    <text evidence="6">Belongs to the TPP enzyme family. MenD subfamily.</text>
</comment>
<dbReference type="EC" id="2.2.1.9" evidence="6"/>
<sequence>MNGSTAQARVIVDELVRSGVADAVLCPGSRNAPLAFALARAETLGLLRLHVRIDERTAGFLALGLALASGRPVPVAVTSGTAVANLHPAVLEASHSGVPLLVLAADRPPELVGTGASQTIAQTGLFGGAVRGSAVLATPPSRATDADARRWRAALARVLAAARGAGAGGPGPVQLDLPYAEPLVPDDGPPVPGSGTAGLLGGGVAPGRDDGGPWTVVAPPVRTPAPLPLDPAAPTLVVAGGGGPAAAPALLGGAPLVAEPTSPWWAHALRAGPWLLDRAELRPAQVVVLGRPTLHRAVARLLADPDVAVYADPGPDGAPWTDVPGTVRAVGALPALAPPPGFADAWAAADRAASAALDRALDGGVADGAPGLALARAVVAAQPDGGQLVLGSSNPVRDVALAAAPRAGLTVRSNRGVAGIDGTVSTATGAALAHRGGPTALLLGDLTLLHDTTGMLAGRAEAVPDLTTVVLDDDGGGIFSLLEQGGDEHAHAFERVFGTPVGADLLGLARAAGWSAADWSGDPAELAARPGSGRRLVRVAASRGGLRDTHAALRAAVTAAPDG</sequence>
<dbReference type="Pfam" id="PF02776">
    <property type="entry name" value="TPP_enzyme_N"/>
    <property type="match status" value="1"/>
</dbReference>
<dbReference type="SUPFAM" id="SSF52518">
    <property type="entry name" value="Thiamin diphosphate-binding fold (THDP-binding)"/>
    <property type="match status" value="2"/>
</dbReference>
<dbReference type="GO" id="GO:0070204">
    <property type="term" value="F:2-succinyl-5-enolpyruvyl-6-hydroxy-3-cyclohexene-1-carboxylic-acid synthase activity"/>
    <property type="evidence" value="ECO:0007669"/>
    <property type="project" value="UniProtKB-EC"/>
</dbReference>
<organism evidence="8 9">
    <name type="scientific">Pseudonocardia spirodelae</name>
    <dbReference type="NCBI Taxonomy" id="3133431"/>
    <lineage>
        <taxon>Bacteria</taxon>
        <taxon>Bacillati</taxon>
        <taxon>Actinomycetota</taxon>
        <taxon>Actinomycetes</taxon>
        <taxon>Pseudonocardiales</taxon>
        <taxon>Pseudonocardiaceae</taxon>
        <taxon>Pseudonocardia</taxon>
    </lineage>
</organism>
<dbReference type="CDD" id="cd07037">
    <property type="entry name" value="TPP_PYR_MenD"/>
    <property type="match status" value="1"/>
</dbReference>
<evidence type="ECO:0000313" key="9">
    <source>
        <dbReference type="Proteomes" id="UP001364211"/>
    </source>
</evidence>
<dbReference type="PIRSF" id="PIRSF004983">
    <property type="entry name" value="MenD"/>
    <property type="match status" value="1"/>
</dbReference>
<dbReference type="NCBIfam" id="TIGR00173">
    <property type="entry name" value="menD"/>
    <property type="match status" value="1"/>
</dbReference>
<gene>
    <name evidence="6 8" type="primary">menD</name>
    <name evidence="8" type="ORF">WJX68_16875</name>
</gene>
<evidence type="ECO:0000256" key="6">
    <source>
        <dbReference type="HAMAP-Rule" id="MF_01659"/>
    </source>
</evidence>
<evidence type="ECO:0000259" key="7">
    <source>
        <dbReference type="Pfam" id="PF02776"/>
    </source>
</evidence>
<keyword evidence="1 6" id="KW-0808">Transferase</keyword>
<accession>A0ABU8T9J7</accession>
<dbReference type="PANTHER" id="PTHR42916:SF1">
    <property type="entry name" value="PROTEIN PHYLLO, CHLOROPLASTIC"/>
    <property type="match status" value="1"/>
</dbReference>
<name>A0ABU8T9J7_9PSEU</name>
<dbReference type="InterPro" id="IPR004433">
    <property type="entry name" value="MenaQ_synth_MenD"/>
</dbReference>
<feature type="domain" description="Thiamine pyrophosphate enzyme N-terminal TPP-binding" evidence="7">
    <location>
        <begin position="8"/>
        <end position="123"/>
    </location>
</feature>
<evidence type="ECO:0000256" key="2">
    <source>
        <dbReference type="ARBA" id="ARBA00022723"/>
    </source>
</evidence>
<comment type="catalytic activity">
    <reaction evidence="6">
        <text>isochorismate + 2-oxoglutarate + H(+) = 5-enolpyruvoyl-6-hydroxy-2-succinyl-cyclohex-3-ene-1-carboxylate + CO2</text>
        <dbReference type="Rhea" id="RHEA:25593"/>
        <dbReference type="ChEBI" id="CHEBI:15378"/>
        <dbReference type="ChEBI" id="CHEBI:16526"/>
        <dbReference type="ChEBI" id="CHEBI:16810"/>
        <dbReference type="ChEBI" id="CHEBI:29780"/>
        <dbReference type="ChEBI" id="CHEBI:58818"/>
        <dbReference type="EC" id="2.2.1.9"/>
    </reaction>
</comment>
<comment type="subunit">
    <text evidence="6">Homodimer.</text>
</comment>